<name>A0AA96ZW47_9EURY</name>
<comment type="subcellular location">
    <subcellularLocation>
        <location evidence="1">Membrane</location>
        <topology evidence="1">Multi-pass membrane protein</topology>
    </subcellularLocation>
</comment>
<feature type="transmembrane region" description="Helical" evidence="5">
    <location>
        <begin position="447"/>
        <end position="466"/>
    </location>
</feature>
<dbReference type="RefSeq" id="WP_338101901.1">
    <property type="nucleotide sequence ID" value="NZ_CP131060.1"/>
</dbReference>
<organism evidence="6 7">
    <name type="scientific">Methanolapillus millepedarum</name>
    <dbReference type="NCBI Taxonomy" id="3028296"/>
    <lineage>
        <taxon>Archaea</taxon>
        <taxon>Methanobacteriati</taxon>
        <taxon>Methanobacteriota</taxon>
        <taxon>Stenosarchaea group</taxon>
        <taxon>Methanomicrobia</taxon>
        <taxon>Methanosarcinales</taxon>
        <taxon>Methanosarcinaceae</taxon>
        <taxon>Methanolapillus</taxon>
    </lineage>
</organism>
<feature type="transmembrane region" description="Helical" evidence="5">
    <location>
        <begin position="220"/>
        <end position="247"/>
    </location>
</feature>
<accession>A0AA96ZW47</accession>
<feature type="transmembrane region" description="Helical" evidence="5">
    <location>
        <begin position="149"/>
        <end position="166"/>
    </location>
</feature>
<feature type="transmembrane region" description="Helical" evidence="5">
    <location>
        <begin position="423"/>
        <end position="441"/>
    </location>
</feature>
<dbReference type="Gene3D" id="1.20.1740.10">
    <property type="entry name" value="Amino acid/polyamine transporter I"/>
    <property type="match status" value="1"/>
</dbReference>
<dbReference type="GeneID" id="89230195"/>
<evidence type="ECO:0000256" key="2">
    <source>
        <dbReference type="ARBA" id="ARBA00022692"/>
    </source>
</evidence>
<evidence type="ECO:0000256" key="1">
    <source>
        <dbReference type="ARBA" id="ARBA00004141"/>
    </source>
</evidence>
<dbReference type="InterPro" id="IPR002293">
    <property type="entry name" value="AA/rel_permease1"/>
</dbReference>
<dbReference type="InterPro" id="IPR053153">
    <property type="entry name" value="APC_K+_Transporter"/>
</dbReference>
<keyword evidence="3 5" id="KW-1133">Transmembrane helix</keyword>
<evidence type="ECO:0000313" key="6">
    <source>
        <dbReference type="EMBL" id="WNY25537.1"/>
    </source>
</evidence>
<feature type="transmembrane region" description="Helical" evidence="5">
    <location>
        <begin position="178"/>
        <end position="200"/>
    </location>
</feature>
<keyword evidence="4 5" id="KW-0472">Membrane</keyword>
<feature type="transmembrane region" description="Helical" evidence="5">
    <location>
        <begin position="112"/>
        <end position="143"/>
    </location>
</feature>
<feature type="transmembrane region" description="Helical" evidence="5">
    <location>
        <begin position="42"/>
        <end position="62"/>
    </location>
</feature>
<dbReference type="GO" id="GO:0016020">
    <property type="term" value="C:membrane"/>
    <property type="evidence" value="ECO:0007669"/>
    <property type="project" value="UniProtKB-SubCell"/>
</dbReference>
<feature type="transmembrane region" description="Helical" evidence="5">
    <location>
        <begin position="268"/>
        <end position="293"/>
    </location>
</feature>
<proteinExistence type="predicted"/>
<dbReference type="Pfam" id="PF13520">
    <property type="entry name" value="AA_permease_2"/>
    <property type="match status" value="1"/>
</dbReference>
<dbReference type="AlphaFoldDB" id="A0AA96ZW47"/>
<dbReference type="PANTHER" id="PTHR47704">
    <property type="entry name" value="POTASSIUM TRANSPORTER KIMA"/>
    <property type="match status" value="1"/>
</dbReference>
<evidence type="ECO:0000256" key="5">
    <source>
        <dbReference type="SAM" id="Phobius"/>
    </source>
</evidence>
<dbReference type="PANTHER" id="PTHR47704:SF1">
    <property type="entry name" value="POTASSIUM TRANSPORTER KIMA"/>
    <property type="match status" value="1"/>
</dbReference>
<reference evidence="6 7" key="1">
    <citation type="submission" date="2023-07" db="EMBL/GenBank/DDBJ databases">
        <title>Closed genoem sequence of Methanosarcinaceae archaeon Ac7.</title>
        <authorList>
            <person name="Poehlein A."/>
            <person name="Protasov E."/>
            <person name="Platt K."/>
            <person name="Reeh H."/>
            <person name="Daniel R."/>
            <person name="Brune A."/>
        </authorList>
    </citation>
    <scope>NUCLEOTIDE SEQUENCE [LARGE SCALE GENOMIC DNA]</scope>
    <source>
        <strain evidence="6 7">Ac7</strain>
    </source>
</reference>
<dbReference type="EMBL" id="CP131060">
    <property type="protein sequence ID" value="WNY25537.1"/>
    <property type="molecule type" value="Genomic_DNA"/>
</dbReference>
<protein>
    <submittedName>
        <fullName evidence="6">Potassium transporter KimA</fullName>
    </submittedName>
</protein>
<keyword evidence="7" id="KW-1185">Reference proteome</keyword>
<evidence type="ECO:0000313" key="7">
    <source>
        <dbReference type="Proteomes" id="UP001303587"/>
    </source>
</evidence>
<evidence type="ECO:0000256" key="3">
    <source>
        <dbReference type="ARBA" id="ARBA00022989"/>
    </source>
</evidence>
<gene>
    <name evidence="6" type="primary">kimA</name>
    <name evidence="6" type="ORF">MsAc7_10890</name>
</gene>
<feature type="transmembrane region" description="Helical" evidence="5">
    <location>
        <begin position="366"/>
        <end position="383"/>
    </location>
</feature>
<dbReference type="GO" id="GO:0022857">
    <property type="term" value="F:transmembrane transporter activity"/>
    <property type="evidence" value="ECO:0007669"/>
    <property type="project" value="InterPro"/>
</dbReference>
<keyword evidence="2 5" id="KW-0812">Transmembrane</keyword>
<feature type="transmembrane region" description="Helical" evidence="5">
    <location>
        <begin position="389"/>
        <end position="411"/>
    </location>
</feature>
<dbReference type="Proteomes" id="UP001303587">
    <property type="component" value="Chromosome"/>
</dbReference>
<evidence type="ECO:0000256" key="4">
    <source>
        <dbReference type="ARBA" id="ARBA00023136"/>
    </source>
</evidence>
<sequence>MQDKEKYSKIKNLFLGKALKNEEIKDEKLNLKWGLPIMASDAVSSVAYAIEEILLILVPALGLLSVHYLGVIALPIIILLIVLVFSYSQIIDHYPNGGGSYIVSKRNLGKKASLIAAAALIIDYVMTVAVSISSATAACVAAVPAFFGYQVPIALIFLSLVTLMNLRGLKESAKVFGLPTYGFILIMIILIITGLVKFLTGTLTPIEYSPAVLSSLPSTPAGTLTTLAMVFLMLKAFSSGCSALTGIEAVSNSIPSFKQPSQKIAKQILYCLAGIIIFIFGGSVLLATQLQVIPLEGHTVLSQMGASVFGTGPLYYLLQLATAAILLLAANTAYNGLPTLLAILAVDNYMPHRMAQRGQKLSFSNGILFIFFAAGGLIFVFNAETHKLIPLYAVGVFLSFTLAQTGMVVKWIKDKEPGWQHKILINALGAGMSFVGAIIVFTTKFMMGAWVLAIAIPALVILMQSVHNHYKSVANDIVLSPGEAKEIYKPCSSQDNNPCIVLGSSFSRPFLKALNYANVVSQNITVLHISTSEAGRTNFEKLWKESEFPEKLVIIDAPYRDILPPLEEYIDKKQSELVDDEFLTVVFVKFVSNQVILDNILHGQAAYFIEYRLKKYNKVASFIIHYTYNRKRVTASKVK</sequence>
<feature type="transmembrane region" description="Helical" evidence="5">
    <location>
        <begin position="68"/>
        <end position="91"/>
    </location>
</feature>
<feature type="transmembrane region" description="Helical" evidence="5">
    <location>
        <begin position="313"/>
        <end position="346"/>
    </location>
</feature>